<dbReference type="InterPro" id="IPR000536">
    <property type="entry name" value="Nucl_hrmn_rcpt_lig-bd"/>
</dbReference>
<dbReference type="SMART" id="SM00430">
    <property type="entry name" value="HOLI"/>
    <property type="match status" value="1"/>
</dbReference>
<dbReference type="PROSITE" id="PS00031">
    <property type="entry name" value="NUCLEAR_REC_DBD_1"/>
    <property type="match status" value="1"/>
</dbReference>
<dbReference type="SUPFAM" id="SSF48508">
    <property type="entry name" value="Nuclear receptor ligand-binding domain"/>
    <property type="match status" value="1"/>
</dbReference>
<dbReference type="SUPFAM" id="SSF57716">
    <property type="entry name" value="Glucocorticoid receptor-like (DNA-binding domain)"/>
    <property type="match status" value="1"/>
</dbReference>
<evidence type="ECO:0000256" key="5">
    <source>
        <dbReference type="ARBA" id="ARBA00022833"/>
    </source>
</evidence>
<dbReference type="PANTHER" id="PTHR46011:SF6">
    <property type="entry name" value="HIGH ZINC ACTIVATED NUCLEAR RECEPTOR PROTEIN"/>
    <property type="match status" value="1"/>
</dbReference>
<dbReference type="AlphaFoldDB" id="A0A914XWN4"/>
<evidence type="ECO:0000256" key="4">
    <source>
        <dbReference type="ARBA" id="ARBA00022771"/>
    </source>
</evidence>
<accession>A0A914XWN4</accession>
<dbReference type="GO" id="GO:0000978">
    <property type="term" value="F:RNA polymerase II cis-regulatory region sequence-specific DNA binding"/>
    <property type="evidence" value="ECO:0007669"/>
    <property type="project" value="InterPro"/>
</dbReference>
<keyword evidence="7 11" id="KW-0238">DNA-binding</keyword>
<dbReference type="Gene3D" id="1.10.565.10">
    <property type="entry name" value="Retinoid X Receptor"/>
    <property type="match status" value="1"/>
</dbReference>
<evidence type="ECO:0000256" key="6">
    <source>
        <dbReference type="ARBA" id="ARBA00023015"/>
    </source>
</evidence>
<keyword evidence="9 11" id="KW-0675">Receptor</keyword>
<dbReference type="GO" id="GO:0008270">
    <property type="term" value="F:zinc ion binding"/>
    <property type="evidence" value="ECO:0007669"/>
    <property type="project" value="UniProtKB-KW"/>
</dbReference>
<evidence type="ECO:0000259" key="13">
    <source>
        <dbReference type="PROSITE" id="PS51030"/>
    </source>
</evidence>
<feature type="compositionally biased region" description="Basic and acidic residues" evidence="12">
    <location>
        <begin position="110"/>
        <end position="125"/>
    </location>
</feature>
<keyword evidence="10 11" id="KW-0539">Nucleus</keyword>
<evidence type="ECO:0000256" key="12">
    <source>
        <dbReference type="SAM" id="MobiDB-lite"/>
    </source>
</evidence>
<dbReference type="PANTHER" id="PTHR46011">
    <property type="entry name" value="NUCLEAR HORMONE RECEPTOR FAMILY MEMBER NHR-86-RELATED"/>
    <property type="match status" value="1"/>
</dbReference>
<dbReference type="FunFam" id="3.30.50.10:FF:000030">
    <property type="entry name" value="Nuclear Hormone Receptor family"/>
    <property type="match status" value="1"/>
</dbReference>
<dbReference type="Proteomes" id="UP000887577">
    <property type="component" value="Unplaced"/>
</dbReference>
<dbReference type="WBParaSite" id="PSU_v2.g11377.t1">
    <property type="protein sequence ID" value="PSU_v2.g11377.t1"/>
    <property type="gene ID" value="PSU_v2.g11377"/>
</dbReference>
<dbReference type="InterPro" id="IPR013088">
    <property type="entry name" value="Znf_NHR/GATA"/>
</dbReference>
<evidence type="ECO:0000313" key="16">
    <source>
        <dbReference type="WBParaSite" id="PSU_v2.g11377.t1"/>
    </source>
</evidence>
<dbReference type="InterPro" id="IPR035500">
    <property type="entry name" value="NHR-like_dom_sf"/>
</dbReference>
<evidence type="ECO:0000256" key="1">
    <source>
        <dbReference type="ARBA" id="ARBA00004123"/>
    </source>
</evidence>
<dbReference type="InterPro" id="IPR001628">
    <property type="entry name" value="Znf_hrmn_rcpt"/>
</dbReference>
<keyword evidence="15" id="KW-1185">Reference proteome</keyword>
<evidence type="ECO:0000259" key="14">
    <source>
        <dbReference type="PROSITE" id="PS51843"/>
    </source>
</evidence>
<evidence type="ECO:0000256" key="8">
    <source>
        <dbReference type="ARBA" id="ARBA00023163"/>
    </source>
</evidence>
<dbReference type="InterPro" id="IPR049636">
    <property type="entry name" value="HNF4-like_DBD"/>
</dbReference>
<evidence type="ECO:0000256" key="2">
    <source>
        <dbReference type="ARBA" id="ARBA00005993"/>
    </source>
</evidence>
<dbReference type="GO" id="GO:0003700">
    <property type="term" value="F:DNA-binding transcription factor activity"/>
    <property type="evidence" value="ECO:0007669"/>
    <property type="project" value="InterPro"/>
</dbReference>
<keyword evidence="5 11" id="KW-0862">Zinc</keyword>
<dbReference type="SMART" id="SM00399">
    <property type="entry name" value="ZnF_C4"/>
    <property type="match status" value="1"/>
</dbReference>
<dbReference type="CDD" id="cd06960">
    <property type="entry name" value="NR_DBD_HNF4A"/>
    <property type="match status" value="1"/>
</dbReference>
<evidence type="ECO:0000256" key="10">
    <source>
        <dbReference type="ARBA" id="ARBA00023242"/>
    </source>
</evidence>
<feature type="region of interest" description="Disordered" evidence="12">
    <location>
        <begin position="110"/>
        <end position="135"/>
    </location>
</feature>
<dbReference type="Gene3D" id="3.30.50.10">
    <property type="entry name" value="Erythroid Transcription Factor GATA-1, subunit A"/>
    <property type="match status" value="1"/>
</dbReference>
<proteinExistence type="inferred from homology"/>
<organism evidence="15 16">
    <name type="scientific">Panagrolaimus superbus</name>
    <dbReference type="NCBI Taxonomy" id="310955"/>
    <lineage>
        <taxon>Eukaryota</taxon>
        <taxon>Metazoa</taxon>
        <taxon>Ecdysozoa</taxon>
        <taxon>Nematoda</taxon>
        <taxon>Chromadorea</taxon>
        <taxon>Rhabditida</taxon>
        <taxon>Tylenchina</taxon>
        <taxon>Panagrolaimomorpha</taxon>
        <taxon>Panagrolaimoidea</taxon>
        <taxon>Panagrolaimidae</taxon>
        <taxon>Panagrolaimus</taxon>
    </lineage>
</organism>
<evidence type="ECO:0000313" key="15">
    <source>
        <dbReference type="Proteomes" id="UP000887577"/>
    </source>
</evidence>
<feature type="domain" description="NR LBD" evidence="14">
    <location>
        <begin position="282"/>
        <end position="530"/>
    </location>
</feature>
<keyword evidence="6 11" id="KW-0805">Transcription regulation</keyword>
<dbReference type="GO" id="GO:0005634">
    <property type="term" value="C:nucleus"/>
    <property type="evidence" value="ECO:0007669"/>
    <property type="project" value="UniProtKB-SubCell"/>
</dbReference>
<dbReference type="Pfam" id="PF00105">
    <property type="entry name" value="zf-C4"/>
    <property type="match status" value="1"/>
</dbReference>
<evidence type="ECO:0000256" key="9">
    <source>
        <dbReference type="ARBA" id="ARBA00023170"/>
    </source>
</evidence>
<dbReference type="PROSITE" id="PS51843">
    <property type="entry name" value="NR_LBD"/>
    <property type="match status" value="1"/>
</dbReference>
<keyword evidence="8 11" id="KW-0804">Transcription</keyword>
<evidence type="ECO:0000256" key="7">
    <source>
        <dbReference type="ARBA" id="ARBA00023125"/>
    </source>
</evidence>
<comment type="similarity">
    <text evidence="2 11">Belongs to the nuclear hormone receptor family.</text>
</comment>
<dbReference type="PROSITE" id="PS51030">
    <property type="entry name" value="NUCLEAR_REC_DBD_2"/>
    <property type="match status" value="1"/>
</dbReference>
<comment type="subcellular location">
    <subcellularLocation>
        <location evidence="1 11">Nucleus</location>
    </subcellularLocation>
</comment>
<reference evidence="16" key="1">
    <citation type="submission" date="2022-11" db="UniProtKB">
        <authorList>
            <consortium name="WormBaseParasite"/>
        </authorList>
    </citation>
    <scope>IDENTIFICATION</scope>
</reference>
<sequence>MLATTVIKQIEQADIKAIQSDSDISPENYLSSGDASKCVICDDDAHGMHFGVAACRACAAFFRRSTITSRKYICRFGGNCDVGKDVRCCCRACRLAKCLSFGMKTDAVQRHRDNIGPRRHQDSSPKTETLSPNDRVVPINFPSPLADIYSSNFHPNGLNNSLPVLSTPPSVSSSTSSSTTTFFDKGKTYTLLTNAISSPTTSSGSSSTLITPCYEQPSTSITIPSYSNSAFTAVAASTIQNSHQDIYSHLITNSIYSKLNLPQNHPMPLCTEILRGYKKLCSLRKTTNRLRDESGLLKLFEDKVEITEGTYIDNLDCIKNDLSLVSEMISDHFVPLSRFSVNAKWALLRNFFCPFILLERSFNTARLFPDKNDQRMLISSRHYAQLDNLAKFFDVEHCKGTPEDVARVFQKTFAKVRQLIVNTFIDLDLSEEEFSGTLGALFWSETFDGLTEEEESLGEETRNAAFEELYYACRCRVSSVEELGIRYGIICNLIPIVKRTAVEMADGFSVVNVLNIFDVDTFLHKVLPHTF</sequence>
<evidence type="ECO:0000256" key="3">
    <source>
        <dbReference type="ARBA" id="ARBA00022723"/>
    </source>
</evidence>
<dbReference type="PRINTS" id="PR00047">
    <property type="entry name" value="STROIDFINGER"/>
</dbReference>
<feature type="domain" description="Nuclear receptor" evidence="13">
    <location>
        <begin position="35"/>
        <end position="110"/>
    </location>
</feature>
<keyword evidence="3 11" id="KW-0479">Metal-binding</keyword>
<dbReference type="Pfam" id="PF00104">
    <property type="entry name" value="Hormone_recep"/>
    <property type="match status" value="1"/>
</dbReference>
<name>A0A914XWN4_9BILA</name>
<evidence type="ECO:0000256" key="11">
    <source>
        <dbReference type="RuleBase" id="RU004334"/>
    </source>
</evidence>
<protein>
    <submittedName>
        <fullName evidence="16">Uncharacterized protein</fullName>
    </submittedName>
</protein>
<keyword evidence="4 11" id="KW-0863">Zinc-finger</keyword>